<name>A0ABW2HDU6_9MICO</name>
<dbReference type="Proteomes" id="UP001596507">
    <property type="component" value="Unassembled WGS sequence"/>
</dbReference>
<dbReference type="InterPro" id="IPR010982">
    <property type="entry name" value="Lambda_DNA-bd_dom_sf"/>
</dbReference>
<gene>
    <name evidence="3" type="ORF">ACFQRL_11065</name>
</gene>
<dbReference type="SUPFAM" id="SSF47413">
    <property type="entry name" value="lambda repressor-like DNA-binding domains"/>
    <property type="match status" value="1"/>
</dbReference>
<accession>A0ABW2HDU6</accession>
<dbReference type="InterPro" id="IPR001387">
    <property type="entry name" value="Cro/C1-type_HTH"/>
</dbReference>
<comment type="caution">
    <text evidence="3">The sequence shown here is derived from an EMBL/GenBank/DDBJ whole genome shotgun (WGS) entry which is preliminary data.</text>
</comment>
<evidence type="ECO:0000256" key="1">
    <source>
        <dbReference type="ARBA" id="ARBA00023125"/>
    </source>
</evidence>
<dbReference type="SMART" id="SM00530">
    <property type="entry name" value="HTH_XRE"/>
    <property type="match status" value="1"/>
</dbReference>
<protein>
    <submittedName>
        <fullName evidence="3">Helix-turn-helix domain-containing protein</fullName>
    </submittedName>
</protein>
<reference evidence="4" key="1">
    <citation type="journal article" date="2019" name="Int. J. Syst. Evol. Microbiol.">
        <title>The Global Catalogue of Microorganisms (GCM) 10K type strain sequencing project: providing services to taxonomists for standard genome sequencing and annotation.</title>
        <authorList>
            <consortium name="The Broad Institute Genomics Platform"/>
            <consortium name="The Broad Institute Genome Sequencing Center for Infectious Disease"/>
            <person name="Wu L."/>
            <person name="Ma J."/>
        </authorList>
    </citation>
    <scope>NUCLEOTIDE SEQUENCE [LARGE SCALE GENOMIC DNA]</scope>
    <source>
        <strain evidence="4">CGMCC 1.15772</strain>
    </source>
</reference>
<dbReference type="CDD" id="cd00093">
    <property type="entry name" value="HTH_XRE"/>
    <property type="match status" value="1"/>
</dbReference>
<feature type="domain" description="HTH cro/C1-type" evidence="2">
    <location>
        <begin position="16"/>
        <end position="70"/>
    </location>
</feature>
<dbReference type="PROSITE" id="PS50943">
    <property type="entry name" value="HTH_CROC1"/>
    <property type="match status" value="1"/>
</dbReference>
<organism evidence="3 4">
    <name type="scientific">Microbacterium fluvii</name>
    <dbReference type="NCBI Taxonomy" id="415215"/>
    <lineage>
        <taxon>Bacteria</taxon>
        <taxon>Bacillati</taxon>
        <taxon>Actinomycetota</taxon>
        <taxon>Actinomycetes</taxon>
        <taxon>Micrococcales</taxon>
        <taxon>Microbacteriaceae</taxon>
        <taxon>Microbacterium</taxon>
    </lineage>
</organism>
<sequence>MPRVPSAAAAHIGRRVADTRRRYTLTQDQLAVRADIDSSNLRSYESGRAMMNIQTLVRLADALDVEPGYLLEGLTLDLFGAAAERGRKAG</sequence>
<dbReference type="InterPro" id="IPR050807">
    <property type="entry name" value="TransReg_Diox_bact_type"/>
</dbReference>
<dbReference type="Pfam" id="PF12844">
    <property type="entry name" value="HTH_19"/>
    <property type="match status" value="1"/>
</dbReference>
<proteinExistence type="predicted"/>
<evidence type="ECO:0000259" key="2">
    <source>
        <dbReference type="PROSITE" id="PS50943"/>
    </source>
</evidence>
<evidence type="ECO:0000313" key="3">
    <source>
        <dbReference type="EMBL" id="MFC7269503.1"/>
    </source>
</evidence>
<dbReference type="PANTHER" id="PTHR46797">
    <property type="entry name" value="HTH-TYPE TRANSCRIPTIONAL REGULATOR"/>
    <property type="match status" value="1"/>
</dbReference>
<dbReference type="Gene3D" id="1.10.260.40">
    <property type="entry name" value="lambda repressor-like DNA-binding domains"/>
    <property type="match status" value="1"/>
</dbReference>
<dbReference type="EMBL" id="JBHTBE010000002">
    <property type="protein sequence ID" value="MFC7269503.1"/>
    <property type="molecule type" value="Genomic_DNA"/>
</dbReference>
<dbReference type="PANTHER" id="PTHR46797:SF1">
    <property type="entry name" value="METHYLPHOSPHONATE SYNTHASE"/>
    <property type="match status" value="1"/>
</dbReference>
<dbReference type="RefSeq" id="WP_262874417.1">
    <property type="nucleotide sequence ID" value="NZ_BAABKW010000004.1"/>
</dbReference>
<keyword evidence="4" id="KW-1185">Reference proteome</keyword>
<keyword evidence="1" id="KW-0238">DNA-binding</keyword>
<evidence type="ECO:0000313" key="4">
    <source>
        <dbReference type="Proteomes" id="UP001596507"/>
    </source>
</evidence>